<organism evidence="1 2">
    <name type="scientific">Cladophialophora immunda</name>
    <dbReference type="NCBI Taxonomy" id="569365"/>
    <lineage>
        <taxon>Eukaryota</taxon>
        <taxon>Fungi</taxon>
        <taxon>Dikarya</taxon>
        <taxon>Ascomycota</taxon>
        <taxon>Pezizomycotina</taxon>
        <taxon>Eurotiomycetes</taxon>
        <taxon>Chaetothyriomycetidae</taxon>
        <taxon>Chaetothyriales</taxon>
        <taxon>Herpotrichiellaceae</taxon>
        <taxon>Cladophialophora</taxon>
    </lineage>
</organism>
<accession>A0A0D2CF36</accession>
<dbReference type="Proteomes" id="UP000054466">
    <property type="component" value="Unassembled WGS sequence"/>
</dbReference>
<dbReference type="EMBL" id="KN847042">
    <property type="protein sequence ID" value="KIW28860.1"/>
    <property type="molecule type" value="Genomic_DNA"/>
</dbReference>
<dbReference type="GeneID" id="27343917"/>
<dbReference type="HOGENOM" id="CLU_1981416_0_0_1"/>
<dbReference type="VEuPathDB" id="FungiDB:PV07_04723"/>
<evidence type="ECO:0000313" key="1">
    <source>
        <dbReference type="EMBL" id="KIW28860.1"/>
    </source>
</evidence>
<reference evidence="1 2" key="1">
    <citation type="submission" date="2015-01" db="EMBL/GenBank/DDBJ databases">
        <title>The Genome Sequence of Cladophialophora immunda CBS83496.</title>
        <authorList>
            <consortium name="The Broad Institute Genomics Platform"/>
            <person name="Cuomo C."/>
            <person name="de Hoog S."/>
            <person name="Gorbushina A."/>
            <person name="Stielow B."/>
            <person name="Teixiera M."/>
            <person name="Abouelleil A."/>
            <person name="Chapman S.B."/>
            <person name="Priest M."/>
            <person name="Young S.K."/>
            <person name="Wortman J."/>
            <person name="Nusbaum C."/>
            <person name="Birren B."/>
        </authorList>
    </citation>
    <scope>NUCLEOTIDE SEQUENCE [LARGE SCALE GENOMIC DNA]</scope>
    <source>
        <strain evidence="1 2">CBS 83496</strain>
    </source>
</reference>
<evidence type="ECO:0000313" key="2">
    <source>
        <dbReference type="Proteomes" id="UP000054466"/>
    </source>
</evidence>
<sequence length="126" mass="14345">MSGAQIETHGNIPIEDLATWARKVPYGEKKWGGQRFETLPKASMEENLRKRIADSLGKVKQWEILRVTEEHTSLTVTKDESTLFALEVKKGCEVSGHSVQKGQRIEIRKNEKVIVQPFGEFLCIIH</sequence>
<protein>
    <submittedName>
        <fullName evidence="1">Uncharacterized protein</fullName>
    </submittedName>
</protein>
<dbReference type="AlphaFoldDB" id="A0A0D2CF36"/>
<name>A0A0D2CF36_9EURO</name>
<dbReference type="OrthoDB" id="4147030at2759"/>
<gene>
    <name evidence="1" type="ORF">PV07_04723</name>
</gene>
<dbReference type="RefSeq" id="XP_016249076.1">
    <property type="nucleotide sequence ID" value="XM_016391557.1"/>
</dbReference>
<proteinExistence type="predicted"/>
<keyword evidence="2" id="KW-1185">Reference proteome</keyword>